<dbReference type="EMBL" id="DF842991">
    <property type="protein sequence ID" value="GAT46957.1"/>
    <property type="molecule type" value="Genomic_DNA"/>
</dbReference>
<dbReference type="SUPFAM" id="SSF52047">
    <property type="entry name" value="RNI-like"/>
    <property type="match status" value="1"/>
</dbReference>
<feature type="region of interest" description="Disordered" evidence="1">
    <location>
        <begin position="1"/>
        <end position="33"/>
    </location>
</feature>
<feature type="compositionally biased region" description="Polar residues" evidence="1">
    <location>
        <begin position="23"/>
        <end position="33"/>
    </location>
</feature>
<sequence length="613" mass="69059">MRHHAPWMAHHIADAQDHKPKKQTQTEARQQNRAVHVCRRRSLAHALDSSCLCTVTISMPWAAAPSSPFLDRVNTNYCPTDEEQTQIRALLAAPAAHISAIEDQIRRLEEERAELVDFVSSHRRLLAPIRRVPDDVLQDIFQLCLPQTQFHVMDSSQAPLVLTHICSAWRALALATPGLWTRLHIAEPLSCRSRGYPMSILPLPREIHKRLVNRRLDALETWLSRAGATQGLSLSFDGDNASRGASQPPPLAQLFLESMLRFAHRWEHVHIAFCPDPATHAPLRVLKPEDFPRLRSLSIVNNSTQRGSNALLSFDDVFCGLTRAPQLTVLRIIGIPIEIDDLNLTINWATLVELKVQVLEARPFNCEHVLVILAKCPRLKRLSIGPLRDRYSADPNTLPAHPISAPSLESLDWFVFSSAIEPLAHVLCPSLTSISIRCSKSRRTTIPDLASLERFLANNSTATALEHFHLSPCCNAAQVHRLIQQLPKSLRSLSIRDHEYPNVWDSGPEVLYLNQALLGLLDAHLPNLRQVRFEDCFLLSMPELRSWAGNSSRLESLHVAFARHAKTEEERGWEAYFKELTDAGMDVKIEFVALPRSSPNRGVPSSVFDSEQW</sequence>
<dbReference type="PANTHER" id="PTHR38926:SF72">
    <property type="entry name" value="IM:7136021-RELATED"/>
    <property type="match status" value="1"/>
</dbReference>
<keyword evidence="3" id="KW-1185">Reference proteome</keyword>
<evidence type="ECO:0000313" key="3">
    <source>
        <dbReference type="Proteomes" id="UP000815677"/>
    </source>
</evidence>
<reference evidence="2" key="1">
    <citation type="submission" date="2014-09" db="EMBL/GenBank/DDBJ databases">
        <title>Genome sequence of the luminous mushroom Mycena chlorophos for searching fungal bioluminescence genes.</title>
        <authorList>
            <person name="Tanaka Y."/>
            <person name="Kasuga D."/>
            <person name="Oba Y."/>
            <person name="Hase S."/>
            <person name="Sato K."/>
            <person name="Oba Y."/>
            <person name="Sakakibara Y."/>
        </authorList>
    </citation>
    <scope>NUCLEOTIDE SEQUENCE</scope>
</reference>
<dbReference type="Proteomes" id="UP000815677">
    <property type="component" value="Unassembled WGS sequence"/>
</dbReference>
<dbReference type="InterPro" id="IPR032675">
    <property type="entry name" value="LRR_dom_sf"/>
</dbReference>
<protein>
    <recommendedName>
        <fullName evidence="4">F-box domain-containing protein</fullName>
    </recommendedName>
</protein>
<dbReference type="Gene3D" id="3.80.10.10">
    <property type="entry name" value="Ribonuclease Inhibitor"/>
    <property type="match status" value="1"/>
</dbReference>
<organism evidence="2 3">
    <name type="scientific">Mycena chlorophos</name>
    <name type="common">Agaric fungus</name>
    <name type="synonym">Agaricus chlorophos</name>
    <dbReference type="NCBI Taxonomy" id="658473"/>
    <lineage>
        <taxon>Eukaryota</taxon>
        <taxon>Fungi</taxon>
        <taxon>Dikarya</taxon>
        <taxon>Basidiomycota</taxon>
        <taxon>Agaricomycotina</taxon>
        <taxon>Agaricomycetes</taxon>
        <taxon>Agaricomycetidae</taxon>
        <taxon>Agaricales</taxon>
        <taxon>Marasmiineae</taxon>
        <taxon>Mycenaceae</taxon>
        <taxon>Mycena</taxon>
    </lineage>
</organism>
<gene>
    <name evidence="2" type="ORF">MCHLO_04449</name>
</gene>
<accession>A0ABQ0L8V6</accession>
<evidence type="ECO:0000256" key="1">
    <source>
        <dbReference type="SAM" id="MobiDB-lite"/>
    </source>
</evidence>
<proteinExistence type="predicted"/>
<evidence type="ECO:0000313" key="2">
    <source>
        <dbReference type="EMBL" id="GAT46957.1"/>
    </source>
</evidence>
<evidence type="ECO:0008006" key="4">
    <source>
        <dbReference type="Google" id="ProtNLM"/>
    </source>
</evidence>
<dbReference type="PANTHER" id="PTHR38926">
    <property type="entry name" value="F-BOX DOMAIN CONTAINING PROTEIN, EXPRESSED"/>
    <property type="match status" value="1"/>
</dbReference>
<name>A0ABQ0L8V6_MYCCL</name>